<comment type="caution">
    <text evidence="2">The sequence shown here is derived from an EMBL/GenBank/DDBJ whole genome shotgun (WGS) entry which is preliminary data.</text>
</comment>
<evidence type="ECO:0000256" key="1">
    <source>
        <dbReference type="SAM" id="MobiDB-lite"/>
    </source>
</evidence>
<protein>
    <submittedName>
        <fullName evidence="2">Uncharacterized protein</fullName>
    </submittedName>
</protein>
<dbReference type="RefSeq" id="WP_160732395.1">
    <property type="nucleotide sequence ID" value="NZ_WTYO01000001.1"/>
</dbReference>
<evidence type="ECO:0000313" key="2">
    <source>
        <dbReference type="EMBL" id="MXO67769.1"/>
    </source>
</evidence>
<feature type="region of interest" description="Disordered" evidence="1">
    <location>
        <begin position="36"/>
        <end position="65"/>
    </location>
</feature>
<organism evidence="2 3">
    <name type="scientific">Pelagerythrobacter marinus</name>
    <dbReference type="NCBI Taxonomy" id="538382"/>
    <lineage>
        <taxon>Bacteria</taxon>
        <taxon>Pseudomonadati</taxon>
        <taxon>Pseudomonadota</taxon>
        <taxon>Alphaproteobacteria</taxon>
        <taxon>Sphingomonadales</taxon>
        <taxon>Erythrobacteraceae</taxon>
        <taxon>Pelagerythrobacter</taxon>
    </lineage>
</organism>
<proteinExistence type="predicted"/>
<evidence type="ECO:0000313" key="3">
    <source>
        <dbReference type="Proteomes" id="UP000444401"/>
    </source>
</evidence>
<dbReference type="EMBL" id="WTYO01000001">
    <property type="protein sequence ID" value="MXO67769.1"/>
    <property type="molecule type" value="Genomic_DNA"/>
</dbReference>
<reference evidence="2 3" key="1">
    <citation type="submission" date="2019-12" db="EMBL/GenBank/DDBJ databases">
        <title>Genomic-based taxomic classification of the family Erythrobacteraceae.</title>
        <authorList>
            <person name="Xu L."/>
        </authorList>
    </citation>
    <scope>NUCLEOTIDE SEQUENCE [LARGE SCALE GENOMIC DNA]</scope>
    <source>
        <strain evidence="2 3">H32</strain>
    </source>
</reference>
<keyword evidence="3" id="KW-1185">Reference proteome</keyword>
<dbReference type="Proteomes" id="UP000444401">
    <property type="component" value="Unassembled WGS sequence"/>
</dbReference>
<accession>A0ABW9UV07</accession>
<gene>
    <name evidence="2" type="ORF">GRI72_02840</name>
</gene>
<name>A0ABW9UV07_9SPHN</name>
<sequence length="65" mass="7050">MIPAIIDTGSDDGAYREALMFPPWSQIAPDTFANFTHDPSGRHPNGDDLAGPFLHPFHNSEIADG</sequence>